<dbReference type="OrthoDB" id="3367at2759"/>
<dbReference type="PANTHER" id="PTHR14107">
    <property type="entry name" value="WD REPEAT PROTEIN"/>
    <property type="match status" value="1"/>
</dbReference>
<feature type="compositionally biased region" description="Low complexity" evidence="4">
    <location>
        <begin position="568"/>
        <end position="590"/>
    </location>
</feature>
<dbReference type="InterPro" id="IPR001680">
    <property type="entry name" value="WD40_rpt"/>
</dbReference>
<evidence type="ECO:0000313" key="5">
    <source>
        <dbReference type="EMBL" id="RCH98161.1"/>
    </source>
</evidence>
<dbReference type="InterPro" id="IPR036322">
    <property type="entry name" value="WD40_repeat_dom_sf"/>
</dbReference>
<reference evidence="5 6" key="1">
    <citation type="journal article" date="2018" name="G3 (Bethesda)">
        <title>Phylogenetic and Phylogenomic Definition of Rhizopus Species.</title>
        <authorList>
            <person name="Gryganskyi A.P."/>
            <person name="Golan J."/>
            <person name="Dolatabadi S."/>
            <person name="Mondo S."/>
            <person name="Robb S."/>
            <person name="Idnurm A."/>
            <person name="Muszewska A."/>
            <person name="Steczkiewicz K."/>
            <person name="Masonjones S."/>
            <person name="Liao H.L."/>
            <person name="Gajdeczka M.T."/>
            <person name="Anike F."/>
            <person name="Vuek A."/>
            <person name="Anishchenko I.M."/>
            <person name="Voigt K."/>
            <person name="de Hoog G.S."/>
            <person name="Smith M.E."/>
            <person name="Heitman J."/>
            <person name="Vilgalys R."/>
            <person name="Stajich J.E."/>
        </authorList>
    </citation>
    <scope>NUCLEOTIDE SEQUENCE [LARGE SCALE GENOMIC DNA]</scope>
    <source>
        <strain evidence="5 6">LSU 92-RS-03</strain>
    </source>
</reference>
<dbReference type="Pfam" id="PF00400">
    <property type="entry name" value="WD40"/>
    <property type="match status" value="3"/>
</dbReference>
<keyword evidence="6" id="KW-1185">Reference proteome</keyword>
<comment type="caution">
    <text evidence="5">The sequence shown here is derived from an EMBL/GenBank/DDBJ whole genome shotgun (WGS) entry which is preliminary data.</text>
</comment>
<dbReference type="AlphaFoldDB" id="A0A367K8J7"/>
<feature type="region of interest" description="Disordered" evidence="4">
    <location>
        <begin position="501"/>
        <end position="543"/>
    </location>
</feature>
<feature type="repeat" description="WD" evidence="3">
    <location>
        <begin position="410"/>
        <end position="451"/>
    </location>
</feature>
<dbReference type="SUPFAM" id="SSF50978">
    <property type="entry name" value="WD40 repeat-like"/>
    <property type="match status" value="1"/>
</dbReference>
<dbReference type="EMBL" id="PJQM01002100">
    <property type="protein sequence ID" value="RCH98161.1"/>
    <property type="molecule type" value="Genomic_DNA"/>
</dbReference>
<dbReference type="GO" id="GO:0051286">
    <property type="term" value="C:cell tip"/>
    <property type="evidence" value="ECO:0007669"/>
    <property type="project" value="TreeGrafter"/>
</dbReference>
<evidence type="ECO:0000256" key="4">
    <source>
        <dbReference type="SAM" id="MobiDB-lite"/>
    </source>
</evidence>
<dbReference type="PROSITE" id="PS50082">
    <property type="entry name" value="WD_REPEATS_2"/>
    <property type="match status" value="1"/>
</dbReference>
<dbReference type="PANTHER" id="PTHR14107:SF16">
    <property type="entry name" value="AT02583P"/>
    <property type="match status" value="1"/>
</dbReference>
<feature type="compositionally biased region" description="Low complexity" evidence="4">
    <location>
        <begin position="599"/>
        <end position="609"/>
    </location>
</feature>
<dbReference type="GO" id="GO:0045013">
    <property type="term" value="P:carbon catabolite repression of transcription"/>
    <property type="evidence" value="ECO:0007669"/>
    <property type="project" value="TreeGrafter"/>
</dbReference>
<dbReference type="PROSITE" id="PS50294">
    <property type="entry name" value="WD_REPEATS_REGION"/>
    <property type="match status" value="1"/>
</dbReference>
<protein>
    <submittedName>
        <fullName evidence="5">Uncharacterized protein</fullName>
    </submittedName>
</protein>
<dbReference type="STRING" id="4846.A0A367K8J7"/>
<feature type="non-terminal residue" evidence="5">
    <location>
        <position position="1"/>
    </location>
</feature>
<evidence type="ECO:0000256" key="2">
    <source>
        <dbReference type="ARBA" id="ARBA00022737"/>
    </source>
</evidence>
<feature type="compositionally biased region" description="Polar residues" evidence="4">
    <location>
        <begin position="76"/>
        <end position="95"/>
    </location>
</feature>
<feature type="region of interest" description="Disordered" evidence="4">
    <location>
        <begin position="568"/>
        <end position="612"/>
    </location>
</feature>
<organism evidence="5 6">
    <name type="scientific">Rhizopus stolonifer</name>
    <name type="common">Rhizopus nigricans</name>
    <dbReference type="NCBI Taxonomy" id="4846"/>
    <lineage>
        <taxon>Eukaryota</taxon>
        <taxon>Fungi</taxon>
        <taxon>Fungi incertae sedis</taxon>
        <taxon>Mucoromycota</taxon>
        <taxon>Mucoromycotina</taxon>
        <taxon>Mucoromycetes</taxon>
        <taxon>Mucorales</taxon>
        <taxon>Mucorineae</taxon>
        <taxon>Rhizopodaceae</taxon>
        <taxon>Rhizopus</taxon>
    </lineage>
</organism>
<dbReference type="Gene3D" id="2.130.10.10">
    <property type="entry name" value="YVTN repeat-like/Quinoprotein amine dehydrogenase"/>
    <property type="match status" value="1"/>
</dbReference>
<evidence type="ECO:0000256" key="3">
    <source>
        <dbReference type="PROSITE-ProRule" id="PRU00221"/>
    </source>
</evidence>
<keyword evidence="2" id="KW-0677">Repeat</keyword>
<proteinExistence type="predicted"/>
<sequence>TRAYVVGVVKEDHVPLDSSEDEGLTFSSVGSLSMTPVVKSAALPIPNARRTLRTTSSSSSSIGNLHILTSPQKIMTANNGPGSPYLPNSPSFMPSTPTQQQQPQQELVNYDSLSSSLTNPVAIANGGSVGSLSSLFGRGNNLYSSNSIGAGVGKSTPQLSSSIARTMSSTNSRPKNHLSKTNSTFVLRFVVHENLQKYLASRAIDDEFLFFNIGSSFIWVDAKTKSKVSTRLDLFLLISVQDPLSRIVFSKSYPLCHDINETTRCDDHLDIIIGFSTGDIVWYDPFNSKYVRLNKAGCLVNAAVSMIRWIPGSDDLFVATFKNGCVMIMDKERDDQSFSIPEPTTWVESQFTALRPHKSSKYNPVSCWKISTKGLTDFAFSPDGVHLAVTGVDGQLRVIDFRNERLLDVYSSYYGKLNCVDWSPDGRYILTGGEDDLVTLWSFLEKKMVARCQGHKSWVTGVAFDRWKCDEQTYRFASVGEDCNLIFWDFSYSALQKPKHPRVVASSPTSPTSKKSPILQSSSSPPPPPPPAPQPIPPTPAPLAPLLVERKKSLKTHRLFRGFSSPDTSTILSSSSTSSNSSSTVGSSFSRFRKRSSRSHNLFSNSSSNTDFTAAPVEDTVEEQWKQQHLPVLHPPLKKNQAAILQPTTIRAIHADPCLSVTFRQDTIVTTDRRGRIRTWGRP</sequence>
<dbReference type="GO" id="GO:0005634">
    <property type="term" value="C:nucleus"/>
    <property type="evidence" value="ECO:0007669"/>
    <property type="project" value="TreeGrafter"/>
</dbReference>
<dbReference type="InterPro" id="IPR051362">
    <property type="entry name" value="WD_repeat_creC_regulators"/>
</dbReference>
<gene>
    <name evidence="5" type="ORF">CU098_009494</name>
</gene>
<feature type="region of interest" description="Disordered" evidence="4">
    <location>
        <begin position="76"/>
        <end position="102"/>
    </location>
</feature>
<accession>A0A367K8J7</accession>
<feature type="compositionally biased region" description="Pro residues" evidence="4">
    <location>
        <begin position="524"/>
        <end position="543"/>
    </location>
</feature>
<evidence type="ECO:0000313" key="6">
    <source>
        <dbReference type="Proteomes" id="UP000253551"/>
    </source>
</evidence>
<name>A0A367K8J7_RHIST</name>
<dbReference type="InterPro" id="IPR015943">
    <property type="entry name" value="WD40/YVTN_repeat-like_dom_sf"/>
</dbReference>
<dbReference type="GO" id="GO:0032153">
    <property type="term" value="C:cell division site"/>
    <property type="evidence" value="ECO:0007669"/>
    <property type="project" value="TreeGrafter"/>
</dbReference>
<evidence type="ECO:0000256" key="1">
    <source>
        <dbReference type="ARBA" id="ARBA00022574"/>
    </source>
</evidence>
<dbReference type="SMART" id="SM00320">
    <property type="entry name" value="WD40"/>
    <property type="match status" value="5"/>
</dbReference>
<keyword evidence="1 3" id="KW-0853">WD repeat</keyword>
<feature type="compositionally biased region" description="Low complexity" evidence="4">
    <location>
        <begin position="506"/>
        <end position="523"/>
    </location>
</feature>
<dbReference type="Proteomes" id="UP000253551">
    <property type="component" value="Unassembled WGS sequence"/>
</dbReference>